<dbReference type="Pfam" id="PF00282">
    <property type="entry name" value="Pyridoxal_deC"/>
    <property type="match status" value="1"/>
</dbReference>
<dbReference type="SUPFAM" id="SSF53383">
    <property type="entry name" value="PLP-dependent transferases"/>
    <property type="match status" value="1"/>
</dbReference>
<proteinExistence type="inferred from homology"/>
<dbReference type="InterPro" id="IPR021115">
    <property type="entry name" value="Pyridoxal-P_BS"/>
</dbReference>
<dbReference type="AlphaFoldDB" id="A0A9P0MNN0"/>
<feature type="modified residue" description="N6-(pyridoxal phosphate)lysine" evidence="6">
    <location>
        <position position="173"/>
    </location>
</feature>
<sequence>MEYKSRTASLNLYLFLGGSISNLYAFLAARHHMFPQYKEKGQSCLSGQLVMFTSDQCHYSVKSCAAVCGLGTDNCVEVPSDERGRMIPRELERLIVERKSKGQIPFFVNCTSGTTVLGAFDPINDIADICEKYKLWLHIDAAWGGGLLLSKKYRHPRLSGIERADSVTWNPHKLMGTLLQCSTIHFKIDGLLLSCNQMSADYLFMQDKLYDVQYDTGDKVIQCGRHNDIFKLWIQFRAKGLIGFEKHMDHLMEMAEYLVERINQTSDKFYLILEPELVNVCFWYIPKRLRSMPHGPQRIQELGKVCPILKGKMMEAGTLMVGYQPDDKRPNFFRSIYSSAAVNKGDVDFMLSEMDRLGQDL</sequence>
<dbReference type="InterPro" id="IPR015424">
    <property type="entry name" value="PyrdxlP-dep_Trfase"/>
</dbReference>
<keyword evidence="8" id="KW-0812">Transmembrane</keyword>
<keyword evidence="5 7" id="KW-0456">Lyase</keyword>
<comment type="cofactor">
    <cofactor evidence="1 6 7">
        <name>pyridoxal 5'-phosphate</name>
        <dbReference type="ChEBI" id="CHEBI:597326"/>
    </cofactor>
</comment>
<dbReference type="GO" id="GO:0009449">
    <property type="term" value="P:gamma-aminobutyric acid biosynthetic process"/>
    <property type="evidence" value="ECO:0007669"/>
    <property type="project" value="TreeGrafter"/>
</dbReference>
<organism evidence="9 10">
    <name type="scientific">Nezara viridula</name>
    <name type="common">Southern green stink bug</name>
    <name type="synonym">Cimex viridulus</name>
    <dbReference type="NCBI Taxonomy" id="85310"/>
    <lineage>
        <taxon>Eukaryota</taxon>
        <taxon>Metazoa</taxon>
        <taxon>Ecdysozoa</taxon>
        <taxon>Arthropoda</taxon>
        <taxon>Hexapoda</taxon>
        <taxon>Insecta</taxon>
        <taxon>Pterygota</taxon>
        <taxon>Neoptera</taxon>
        <taxon>Paraneoptera</taxon>
        <taxon>Hemiptera</taxon>
        <taxon>Heteroptera</taxon>
        <taxon>Panheteroptera</taxon>
        <taxon>Pentatomomorpha</taxon>
        <taxon>Pentatomoidea</taxon>
        <taxon>Pentatomidae</taxon>
        <taxon>Pentatominae</taxon>
        <taxon>Nezara</taxon>
    </lineage>
</organism>
<comment type="similarity">
    <text evidence="2 7">Belongs to the group II decarboxylase family.</text>
</comment>
<keyword evidence="8" id="KW-1133">Transmembrane helix</keyword>
<evidence type="ECO:0000313" key="9">
    <source>
        <dbReference type="EMBL" id="CAH1401633.1"/>
    </source>
</evidence>
<evidence type="ECO:0000256" key="1">
    <source>
        <dbReference type="ARBA" id="ARBA00001933"/>
    </source>
</evidence>
<dbReference type="InterPro" id="IPR002129">
    <property type="entry name" value="PyrdxlP-dep_de-COase"/>
</dbReference>
<dbReference type="PANTHER" id="PTHR45677">
    <property type="entry name" value="GLUTAMATE DECARBOXYLASE-RELATED"/>
    <property type="match status" value="1"/>
</dbReference>
<evidence type="ECO:0008006" key="11">
    <source>
        <dbReference type="Google" id="ProtNLM"/>
    </source>
</evidence>
<protein>
    <recommendedName>
        <fullName evidence="11">Glutamate decarboxylase</fullName>
    </recommendedName>
</protein>
<dbReference type="EMBL" id="OV725081">
    <property type="protein sequence ID" value="CAH1401633.1"/>
    <property type="molecule type" value="Genomic_DNA"/>
</dbReference>
<dbReference type="OrthoDB" id="392571at2759"/>
<dbReference type="GO" id="GO:0005737">
    <property type="term" value="C:cytoplasm"/>
    <property type="evidence" value="ECO:0007669"/>
    <property type="project" value="TreeGrafter"/>
</dbReference>
<dbReference type="InterPro" id="IPR015422">
    <property type="entry name" value="PyrdxlP-dep_Trfase_small"/>
</dbReference>
<keyword evidence="3" id="KW-0210">Decarboxylase</keyword>
<gene>
    <name evidence="9" type="ORF">NEZAVI_LOCUS10612</name>
</gene>
<accession>A0A9P0MNN0</accession>
<dbReference type="GO" id="GO:0004351">
    <property type="term" value="F:glutamate decarboxylase activity"/>
    <property type="evidence" value="ECO:0007669"/>
    <property type="project" value="TreeGrafter"/>
</dbReference>
<evidence type="ECO:0000256" key="6">
    <source>
        <dbReference type="PIRSR" id="PIRSR602129-50"/>
    </source>
</evidence>
<dbReference type="Proteomes" id="UP001152798">
    <property type="component" value="Chromosome 5"/>
</dbReference>
<name>A0A9P0MNN0_NEZVI</name>
<feature type="transmembrane region" description="Helical" evidence="8">
    <location>
        <begin position="12"/>
        <end position="29"/>
    </location>
</feature>
<dbReference type="PANTHER" id="PTHR45677:SF10">
    <property type="entry name" value="GLUTAMATE DECARBOXYLASE"/>
    <property type="match status" value="1"/>
</dbReference>
<keyword evidence="10" id="KW-1185">Reference proteome</keyword>
<evidence type="ECO:0000256" key="4">
    <source>
        <dbReference type="ARBA" id="ARBA00022898"/>
    </source>
</evidence>
<evidence type="ECO:0000256" key="2">
    <source>
        <dbReference type="ARBA" id="ARBA00009533"/>
    </source>
</evidence>
<dbReference type="GO" id="GO:0030170">
    <property type="term" value="F:pyridoxal phosphate binding"/>
    <property type="evidence" value="ECO:0007669"/>
    <property type="project" value="InterPro"/>
</dbReference>
<evidence type="ECO:0000256" key="8">
    <source>
        <dbReference type="SAM" id="Phobius"/>
    </source>
</evidence>
<evidence type="ECO:0000256" key="3">
    <source>
        <dbReference type="ARBA" id="ARBA00022793"/>
    </source>
</evidence>
<evidence type="ECO:0000313" key="10">
    <source>
        <dbReference type="Proteomes" id="UP001152798"/>
    </source>
</evidence>
<evidence type="ECO:0000256" key="7">
    <source>
        <dbReference type="RuleBase" id="RU000382"/>
    </source>
</evidence>
<dbReference type="PROSITE" id="PS00392">
    <property type="entry name" value="DDC_GAD_HDC_YDC"/>
    <property type="match status" value="1"/>
</dbReference>
<dbReference type="InterPro" id="IPR015421">
    <property type="entry name" value="PyrdxlP-dep_Trfase_major"/>
</dbReference>
<dbReference type="Gene3D" id="3.40.640.10">
    <property type="entry name" value="Type I PLP-dependent aspartate aminotransferase-like (Major domain)"/>
    <property type="match status" value="1"/>
</dbReference>
<evidence type="ECO:0000256" key="5">
    <source>
        <dbReference type="ARBA" id="ARBA00023239"/>
    </source>
</evidence>
<keyword evidence="8" id="KW-0472">Membrane</keyword>
<keyword evidence="4 6" id="KW-0663">Pyridoxal phosphate</keyword>
<reference evidence="9" key="1">
    <citation type="submission" date="2022-01" db="EMBL/GenBank/DDBJ databases">
        <authorList>
            <person name="King R."/>
        </authorList>
    </citation>
    <scope>NUCLEOTIDE SEQUENCE</scope>
</reference>
<dbReference type="Gene3D" id="3.90.1150.10">
    <property type="entry name" value="Aspartate Aminotransferase, domain 1"/>
    <property type="match status" value="1"/>
</dbReference>